<proteinExistence type="predicted"/>
<dbReference type="EMBL" id="CAMGYJ010000004">
    <property type="protein sequence ID" value="CAI0404516.1"/>
    <property type="molecule type" value="Genomic_DNA"/>
</dbReference>
<reference evidence="2" key="1">
    <citation type="submission" date="2022-08" db="EMBL/GenBank/DDBJ databases">
        <authorList>
            <person name="Gutierrez-Valencia J."/>
        </authorList>
    </citation>
    <scope>NUCLEOTIDE SEQUENCE</scope>
</reference>
<name>A0AAV0J7L7_9ROSI</name>
<feature type="region of interest" description="Disordered" evidence="1">
    <location>
        <begin position="30"/>
        <end position="52"/>
    </location>
</feature>
<dbReference type="Proteomes" id="UP001154282">
    <property type="component" value="Unassembled WGS sequence"/>
</dbReference>
<evidence type="ECO:0000256" key="1">
    <source>
        <dbReference type="SAM" id="MobiDB-lite"/>
    </source>
</evidence>
<sequence length="113" mass="12881">METKNVFTPPLLFFLLPPKDLLLRKDQSHIQIPSPTSSSSSSSSSSSFPDCCSKSSRFDKIKLHSPFASFNLTQLPIEIQLLESPKEAILNQKRVRPLRSIFPRRRFSVCNFI</sequence>
<gene>
    <name evidence="2" type="ORF">LITE_LOCUS12503</name>
</gene>
<comment type="caution">
    <text evidence="2">The sequence shown here is derived from an EMBL/GenBank/DDBJ whole genome shotgun (WGS) entry which is preliminary data.</text>
</comment>
<protein>
    <submittedName>
        <fullName evidence="2">Uncharacterized protein</fullName>
    </submittedName>
</protein>
<evidence type="ECO:0000313" key="3">
    <source>
        <dbReference type="Proteomes" id="UP001154282"/>
    </source>
</evidence>
<evidence type="ECO:0000313" key="2">
    <source>
        <dbReference type="EMBL" id="CAI0404516.1"/>
    </source>
</evidence>
<feature type="compositionally biased region" description="Low complexity" evidence="1">
    <location>
        <begin position="33"/>
        <end position="52"/>
    </location>
</feature>
<keyword evidence="3" id="KW-1185">Reference proteome</keyword>
<dbReference type="AlphaFoldDB" id="A0AAV0J7L7"/>
<organism evidence="2 3">
    <name type="scientific">Linum tenue</name>
    <dbReference type="NCBI Taxonomy" id="586396"/>
    <lineage>
        <taxon>Eukaryota</taxon>
        <taxon>Viridiplantae</taxon>
        <taxon>Streptophyta</taxon>
        <taxon>Embryophyta</taxon>
        <taxon>Tracheophyta</taxon>
        <taxon>Spermatophyta</taxon>
        <taxon>Magnoliopsida</taxon>
        <taxon>eudicotyledons</taxon>
        <taxon>Gunneridae</taxon>
        <taxon>Pentapetalae</taxon>
        <taxon>rosids</taxon>
        <taxon>fabids</taxon>
        <taxon>Malpighiales</taxon>
        <taxon>Linaceae</taxon>
        <taxon>Linum</taxon>
    </lineage>
</organism>
<accession>A0AAV0J7L7</accession>